<reference evidence="11" key="1">
    <citation type="journal article" date="2019" name="Toxins">
        <title>Detection of Abrin-Like and Prepropulchellin-Like Toxin Genes and Transcripts Using Whole Genome Sequencing and Full-Length Transcript Sequencing of Abrus precatorius.</title>
        <authorList>
            <person name="Hovde B.T."/>
            <person name="Daligault H.E."/>
            <person name="Hanschen E.R."/>
            <person name="Kunde Y.A."/>
            <person name="Johnson M.B."/>
            <person name="Starkenburg S.R."/>
            <person name="Johnson S.L."/>
        </authorList>
    </citation>
    <scope>NUCLEOTIDE SEQUENCE [LARGE SCALE GENOMIC DNA]</scope>
</reference>
<comment type="subcellular location">
    <subcellularLocation>
        <location evidence="2">Secreted</location>
    </subcellularLocation>
</comment>
<dbReference type="KEGG" id="aprc:113863630"/>
<dbReference type="Proteomes" id="UP000694853">
    <property type="component" value="Unplaced"/>
</dbReference>
<keyword evidence="5" id="KW-0964">Secreted</keyword>
<protein>
    <recommendedName>
        <fullName evidence="4">mannan endo-1,4-beta-mannosidase</fullName>
        <ecNumber evidence="4">3.2.1.78</ecNumber>
    </recommendedName>
</protein>
<dbReference type="EC" id="3.2.1.78" evidence="4"/>
<dbReference type="Gene3D" id="3.20.20.80">
    <property type="entry name" value="Glycosidases"/>
    <property type="match status" value="1"/>
</dbReference>
<dbReference type="OrthoDB" id="406631at2759"/>
<evidence type="ECO:0000256" key="1">
    <source>
        <dbReference type="ARBA" id="ARBA00001678"/>
    </source>
</evidence>
<gene>
    <name evidence="12" type="primary">LOC113863630</name>
</gene>
<evidence type="ECO:0000256" key="2">
    <source>
        <dbReference type="ARBA" id="ARBA00004613"/>
    </source>
</evidence>
<name>A0A8B8LA22_ABRPR</name>
<comment type="catalytic activity">
    <reaction evidence="1">
        <text>Random hydrolysis of (1-&gt;4)-beta-D-mannosidic linkages in mannans, galactomannans and glucomannans.</text>
        <dbReference type="EC" id="3.2.1.78"/>
    </reaction>
</comment>
<organism evidence="11 12">
    <name type="scientific">Abrus precatorius</name>
    <name type="common">Indian licorice</name>
    <name type="synonym">Glycine abrus</name>
    <dbReference type="NCBI Taxonomy" id="3816"/>
    <lineage>
        <taxon>Eukaryota</taxon>
        <taxon>Viridiplantae</taxon>
        <taxon>Streptophyta</taxon>
        <taxon>Embryophyta</taxon>
        <taxon>Tracheophyta</taxon>
        <taxon>Spermatophyta</taxon>
        <taxon>Magnoliopsida</taxon>
        <taxon>eudicotyledons</taxon>
        <taxon>Gunneridae</taxon>
        <taxon>Pentapetalae</taxon>
        <taxon>rosids</taxon>
        <taxon>fabids</taxon>
        <taxon>Fabales</taxon>
        <taxon>Fabaceae</taxon>
        <taxon>Papilionoideae</taxon>
        <taxon>50 kb inversion clade</taxon>
        <taxon>NPAAA clade</taxon>
        <taxon>indigoferoid/millettioid clade</taxon>
        <taxon>Abreae</taxon>
        <taxon>Abrus</taxon>
    </lineage>
</organism>
<evidence type="ECO:0000256" key="3">
    <source>
        <dbReference type="ARBA" id="ARBA00005641"/>
    </source>
</evidence>
<keyword evidence="8" id="KW-0326">Glycosidase</keyword>
<dbReference type="InterPro" id="IPR017853">
    <property type="entry name" value="GH"/>
</dbReference>
<evidence type="ECO:0000256" key="5">
    <source>
        <dbReference type="ARBA" id="ARBA00022525"/>
    </source>
</evidence>
<dbReference type="PANTHER" id="PTHR31451">
    <property type="match status" value="1"/>
</dbReference>
<evidence type="ECO:0000256" key="9">
    <source>
        <dbReference type="SAM" id="SignalP"/>
    </source>
</evidence>
<keyword evidence="6 9" id="KW-0732">Signal</keyword>
<dbReference type="SUPFAM" id="SSF51445">
    <property type="entry name" value="(Trans)glycosidases"/>
    <property type="match status" value="1"/>
</dbReference>
<comment type="similarity">
    <text evidence="3">Belongs to the glycosyl hydrolase 5 (cellulase A) family.</text>
</comment>
<keyword evidence="7" id="KW-0378">Hydrolase</keyword>
<reference evidence="12" key="2">
    <citation type="submission" date="2025-08" db="UniProtKB">
        <authorList>
            <consortium name="RefSeq"/>
        </authorList>
    </citation>
    <scope>IDENTIFICATION</scope>
    <source>
        <tissue evidence="12">Young leaves</tissue>
    </source>
</reference>
<dbReference type="GO" id="GO:0005576">
    <property type="term" value="C:extracellular region"/>
    <property type="evidence" value="ECO:0007669"/>
    <property type="project" value="UniProtKB-SubCell"/>
</dbReference>
<feature type="chain" id="PRO_5034488254" description="mannan endo-1,4-beta-mannosidase" evidence="9">
    <location>
        <begin position="19"/>
        <end position="417"/>
    </location>
</feature>
<proteinExistence type="inferred from homology"/>
<evidence type="ECO:0000256" key="6">
    <source>
        <dbReference type="ARBA" id="ARBA00022729"/>
    </source>
</evidence>
<dbReference type="RefSeq" id="XP_027353075.1">
    <property type="nucleotide sequence ID" value="XM_027497274.1"/>
</dbReference>
<keyword evidence="11" id="KW-1185">Reference proteome</keyword>
<dbReference type="InterPro" id="IPR045053">
    <property type="entry name" value="MAN-like"/>
</dbReference>
<dbReference type="PANTHER" id="PTHR31451:SF39">
    <property type="entry name" value="MANNAN ENDO-1,4-BETA-MANNOSIDASE 1"/>
    <property type="match status" value="1"/>
</dbReference>
<evidence type="ECO:0000259" key="10">
    <source>
        <dbReference type="Pfam" id="PF26410"/>
    </source>
</evidence>
<evidence type="ECO:0000256" key="8">
    <source>
        <dbReference type="ARBA" id="ARBA00023295"/>
    </source>
</evidence>
<accession>A0A8B8LA22</accession>
<evidence type="ECO:0000313" key="11">
    <source>
        <dbReference type="Proteomes" id="UP000694853"/>
    </source>
</evidence>
<dbReference type="GeneID" id="113863630"/>
<dbReference type="GO" id="GO:0000272">
    <property type="term" value="P:polysaccharide catabolic process"/>
    <property type="evidence" value="ECO:0007669"/>
    <property type="project" value="InterPro"/>
</dbReference>
<dbReference type="GO" id="GO:0016985">
    <property type="term" value="F:mannan endo-1,4-beta-mannosidase activity"/>
    <property type="evidence" value="ECO:0007669"/>
    <property type="project" value="UniProtKB-EC"/>
</dbReference>
<evidence type="ECO:0000313" key="12">
    <source>
        <dbReference type="RefSeq" id="XP_027353075.1"/>
    </source>
</evidence>
<evidence type="ECO:0000256" key="7">
    <source>
        <dbReference type="ARBA" id="ARBA00022801"/>
    </source>
</evidence>
<dbReference type="Pfam" id="PF26410">
    <property type="entry name" value="GH5_mannosidase"/>
    <property type="match status" value="1"/>
</dbReference>
<sequence>MGFQNLVLMTFMVALVFGQFGNYKVTARPHKHSYKHSAFEKLEVVGFIQRSGTHFILNGKPHYLNGFNAYWLMIMASEPSTMSKVTSTFQEASQHGLNVARTWAFNDGGDKALQISPGSHDENIFKGLDFVISEAGKYGVRLILSLVNNWNDYGGKKQYVQWARERGQNVNNDDDFFTHPVVKQYYKDQVKTVLTRNNTITGLAYKDDPTIFAWELINEPRSQNDYSGKSIQDWVSEMAAYVKSIDSNHLLEVGLEGFYGESMPEKKEFNPGYQVGTDFISNNQVPQIDFATIHLYPDQWVSSSNESAQDAFVSKWVQAHIQDSKDVLGKPILLSEFGKSSRSSGYSVDERNTYFEQLYGFIYSSASSGGPCSGGLFWQVMAQGMDGYRDGYEVIFEEGPSTVNVITQQSQKMSNIE</sequence>
<evidence type="ECO:0000256" key="4">
    <source>
        <dbReference type="ARBA" id="ARBA00012706"/>
    </source>
</evidence>
<dbReference type="AlphaFoldDB" id="A0A8B8LA22"/>
<dbReference type="InterPro" id="IPR001547">
    <property type="entry name" value="Glyco_hydro_5"/>
</dbReference>
<feature type="domain" description="Glycoside hydrolase family 5" evidence="10">
    <location>
        <begin position="47"/>
        <end position="379"/>
    </location>
</feature>
<dbReference type="FunFam" id="3.20.20.80:FF:000012">
    <property type="entry name" value="Mannan endo-1,4-beta-mannosidase 6"/>
    <property type="match status" value="1"/>
</dbReference>
<feature type="signal peptide" evidence="9">
    <location>
        <begin position="1"/>
        <end position="18"/>
    </location>
</feature>